<name>A0A6J7HD20_9ZZZZ</name>
<gene>
    <name evidence="1" type="ORF">UFOPK3674_00134</name>
</gene>
<dbReference type="EMBL" id="CAFBMX010000001">
    <property type="protein sequence ID" value="CAB4914385.1"/>
    <property type="molecule type" value="Genomic_DNA"/>
</dbReference>
<proteinExistence type="predicted"/>
<organism evidence="1">
    <name type="scientific">freshwater metagenome</name>
    <dbReference type="NCBI Taxonomy" id="449393"/>
    <lineage>
        <taxon>unclassified sequences</taxon>
        <taxon>metagenomes</taxon>
        <taxon>ecological metagenomes</taxon>
    </lineage>
</organism>
<sequence>MTHRRLRPASEAVNNLVAGLRPANTLDEIQVIWAAAAGEGIAAEATPTGEVGGVLTVTCTSAVWAHELDLLAPGIIDRVNAALGDERITSLRCQSVPSRGWSRRSR</sequence>
<dbReference type="InterPro" id="IPR007922">
    <property type="entry name" value="DciA-like"/>
</dbReference>
<accession>A0A6J7HD20</accession>
<dbReference type="PANTHER" id="PTHR36456:SF1">
    <property type="entry name" value="UPF0232 PROTEIN SCO3875"/>
    <property type="match status" value="1"/>
</dbReference>
<protein>
    <submittedName>
        <fullName evidence="1">Unannotated protein</fullName>
    </submittedName>
</protein>
<reference evidence="1" key="1">
    <citation type="submission" date="2020-05" db="EMBL/GenBank/DDBJ databases">
        <authorList>
            <person name="Chiriac C."/>
            <person name="Salcher M."/>
            <person name="Ghai R."/>
            <person name="Kavagutti S V."/>
        </authorList>
    </citation>
    <scope>NUCLEOTIDE SEQUENCE</scope>
</reference>
<evidence type="ECO:0000313" key="1">
    <source>
        <dbReference type="EMBL" id="CAB4914385.1"/>
    </source>
</evidence>
<dbReference type="AlphaFoldDB" id="A0A6J7HD20"/>
<dbReference type="PANTHER" id="PTHR36456">
    <property type="entry name" value="UPF0232 PROTEIN SCO3875"/>
    <property type="match status" value="1"/>
</dbReference>
<dbReference type="Pfam" id="PF05258">
    <property type="entry name" value="DciA"/>
    <property type="match status" value="1"/>
</dbReference>